<sequence length="378" mass="42353">MDGASPPAHHPGHDSSISLSNPTTAEDSAPPPAAAVQSGGNDDDDEEDMVFDDNDSAFGGSLIGYDTETIASYVTDYRYENGRRYHAALSSSEYWGPNDELANDQQNLAHHMYFITLEGKLHLAPIVNPQDILDVGTGNGIWAVHIADEYPSAQVLGNDISPIQPRFVPPNCKFEIDDLNSTWMHCENHFDFIHIRELFGCIVDWDDFFTQAFKHTKPGGYVEIIEHSVSPEADDGTVNDQGFFTRWGKTVVELGEMSGKSFTIYKESKSRMEHAGFVEVVEKSYKWPMNTWPSPNLQPDGNDGGMNWKKLRELGRWNQLRLYYGVEGFMLRLLTTVKGWPYEKAQDYLVEMQAALMDLSVHAYLVVTVVYGRKPGGA</sequence>
<gene>
    <name evidence="2" type="ORF">D0Z07_5334</name>
</gene>
<organism evidence="2 3">
    <name type="scientific">Hyphodiscus hymeniophilus</name>
    <dbReference type="NCBI Taxonomy" id="353542"/>
    <lineage>
        <taxon>Eukaryota</taxon>
        <taxon>Fungi</taxon>
        <taxon>Dikarya</taxon>
        <taxon>Ascomycota</taxon>
        <taxon>Pezizomycotina</taxon>
        <taxon>Leotiomycetes</taxon>
        <taxon>Helotiales</taxon>
        <taxon>Hyphodiscaceae</taxon>
        <taxon>Hyphodiscus</taxon>
    </lineage>
</organism>
<evidence type="ECO:0000313" key="3">
    <source>
        <dbReference type="Proteomes" id="UP000785200"/>
    </source>
</evidence>
<dbReference type="Proteomes" id="UP000785200">
    <property type="component" value="Unassembled WGS sequence"/>
</dbReference>
<accession>A0A9P6VHT5</accession>
<dbReference type="InterPro" id="IPR029063">
    <property type="entry name" value="SAM-dependent_MTases_sf"/>
</dbReference>
<protein>
    <submittedName>
        <fullName evidence="2">Velvet complex subunit LAE1</fullName>
    </submittedName>
</protein>
<feature type="compositionally biased region" description="Polar residues" evidence="1">
    <location>
        <begin position="15"/>
        <end position="26"/>
    </location>
</feature>
<dbReference type="Pfam" id="PF13489">
    <property type="entry name" value="Methyltransf_23"/>
    <property type="match status" value="1"/>
</dbReference>
<dbReference type="SUPFAM" id="SSF53335">
    <property type="entry name" value="S-adenosyl-L-methionine-dependent methyltransferases"/>
    <property type="match status" value="1"/>
</dbReference>
<reference evidence="2" key="1">
    <citation type="submission" date="2019-07" db="EMBL/GenBank/DDBJ databases">
        <title>Hyphodiscus hymeniophilus genome sequencing and assembly.</title>
        <authorList>
            <person name="Kramer G."/>
            <person name="Nodwell J."/>
        </authorList>
    </citation>
    <scope>NUCLEOTIDE SEQUENCE</scope>
    <source>
        <strain evidence="2">ATCC 34498</strain>
    </source>
</reference>
<proteinExistence type="predicted"/>
<dbReference type="GO" id="GO:0008168">
    <property type="term" value="F:methyltransferase activity"/>
    <property type="evidence" value="ECO:0007669"/>
    <property type="project" value="TreeGrafter"/>
</dbReference>
<dbReference type="PANTHER" id="PTHR43591">
    <property type="entry name" value="METHYLTRANSFERASE"/>
    <property type="match status" value="1"/>
</dbReference>
<feature type="region of interest" description="Disordered" evidence="1">
    <location>
        <begin position="1"/>
        <end position="53"/>
    </location>
</feature>
<evidence type="ECO:0000256" key="1">
    <source>
        <dbReference type="SAM" id="MobiDB-lite"/>
    </source>
</evidence>
<dbReference type="AlphaFoldDB" id="A0A9P6VHT5"/>
<dbReference type="CDD" id="cd02440">
    <property type="entry name" value="AdoMet_MTases"/>
    <property type="match status" value="1"/>
</dbReference>
<dbReference type="OrthoDB" id="2013972at2759"/>
<evidence type="ECO:0000313" key="2">
    <source>
        <dbReference type="EMBL" id="KAG0648200.1"/>
    </source>
</evidence>
<dbReference type="EMBL" id="VNKQ01000010">
    <property type="protein sequence ID" value="KAG0648200.1"/>
    <property type="molecule type" value="Genomic_DNA"/>
</dbReference>
<keyword evidence="3" id="KW-1185">Reference proteome</keyword>
<dbReference type="Gene3D" id="3.40.50.150">
    <property type="entry name" value="Vaccinia Virus protein VP39"/>
    <property type="match status" value="1"/>
</dbReference>
<name>A0A9P6VHT5_9HELO</name>
<feature type="compositionally biased region" description="Acidic residues" evidence="1">
    <location>
        <begin position="41"/>
        <end position="53"/>
    </location>
</feature>
<comment type="caution">
    <text evidence="2">The sequence shown here is derived from an EMBL/GenBank/DDBJ whole genome shotgun (WGS) entry which is preliminary data.</text>
</comment>
<dbReference type="PANTHER" id="PTHR43591:SF105">
    <property type="entry name" value="METHYLTRANSFERASE DOMAIN-CONTAINING PROTEIN-RELATED"/>
    <property type="match status" value="1"/>
</dbReference>